<feature type="signal peptide" evidence="1">
    <location>
        <begin position="1"/>
        <end position="26"/>
    </location>
</feature>
<keyword evidence="6" id="KW-1185">Reference proteome</keyword>
<dbReference type="PANTHER" id="PTHR31151">
    <property type="entry name" value="PROLINE-TRNA LIGASE (DUF1680)"/>
    <property type="match status" value="1"/>
</dbReference>
<organism evidence="5 6">
    <name type="scientific">Croceibacterium mercuriale</name>
    <dbReference type="NCBI Taxonomy" id="1572751"/>
    <lineage>
        <taxon>Bacteria</taxon>
        <taxon>Pseudomonadati</taxon>
        <taxon>Pseudomonadota</taxon>
        <taxon>Alphaproteobacteria</taxon>
        <taxon>Sphingomonadales</taxon>
        <taxon>Erythrobacteraceae</taxon>
        <taxon>Croceibacterium</taxon>
    </lineage>
</organism>
<dbReference type="OrthoDB" id="9757939at2"/>
<evidence type="ECO:0000259" key="3">
    <source>
        <dbReference type="Pfam" id="PF20620"/>
    </source>
</evidence>
<feature type="domain" description="Non-reducing end beta-L-arabinofuranosidase-like GH127 catalytic" evidence="2">
    <location>
        <begin position="43"/>
        <end position="430"/>
    </location>
</feature>
<dbReference type="Pfam" id="PF07944">
    <property type="entry name" value="Beta-AFase-like_GH127_cat"/>
    <property type="match status" value="1"/>
</dbReference>
<comment type="caution">
    <text evidence="5">The sequence shown here is derived from an EMBL/GenBank/DDBJ whole genome shotgun (WGS) entry which is preliminary data.</text>
</comment>
<dbReference type="Pfam" id="PF20736">
    <property type="entry name" value="Glyco_hydro127M"/>
    <property type="match status" value="1"/>
</dbReference>
<feature type="domain" description="Non-reducing end beta-L-arabinofuranosidase-like GH127 middle" evidence="4">
    <location>
        <begin position="440"/>
        <end position="533"/>
    </location>
</feature>
<dbReference type="SUPFAM" id="SSF48208">
    <property type="entry name" value="Six-hairpin glycosidases"/>
    <property type="match status" value="1"/>
</dbReference>
<dbReference type="InterPro" id="IPR008928">
    <property type="entry name" value="6-hairpin_glycosidase_sf"/>
</dbReference>
<dbReference type="Proteomes" id="UP000030988">
    <property type="component" value="Unassembled WGS sequence"/>
</dbReference>
<dbReference type="Pfam" id="PF20620">
    <property type="entry name" value="DUF6805"/>
    <property type="match status" value="1"/>
</dbReference>
<evidence type="ECO:0000256" key="1">
    <source>
        <dbReference type="SAM" id="SignalP"/>
    </source>
</evidence>
<gene>
    <name evidence="5" type="ORF">PK98_12675</name>
</gene>
<dbReference type="RefSeq" id="WP_039097221.1">
    <property type="nucleotide sequence ID" value="NZ_JTDN01000002.1"/>
</dbReference>
<evidence type="ECO:0000259" key="4">
    <source>
        <dbReference type="Pfam" id="PF20736"/>
    </source>
</evidence>
<dbReference type="InterPro" id="IPR046544">
    <property type="entry name" value="GH146_SB_dom"/>
</dbReference>
<evidence type="ECO:0000313" key="5">
    <source>
        <dbReference type="EMBL" id="KHL24764.1"/>
    </source>
</evidence>
<dbReference type="PANTHER" id="PTHR31151:SF0">
    <property type="entry name" value="PROLINE-TRNA LIGASE (DUF1680)"/>
    <property type="match status" value="1"/>
</dbReference>
<name>A0A0B2BTM6_9SPHN</name>
<dbReference type="InterPro" id="IPR006311">
    <property type="entry name" value="TAT_signal"/>
</dbReference>
<accession>A0A0B2BTM6</accession>
<evidence type="ECO:0000259" key="2">
    <source>
        <dbReference type="Pfam" id="PF07944"/>
    </source>
</evidence>
<evidence type="ECO:0000313" key="6">
    <source>
        <dbReference type="Proteomes" id="UP000030988"/>
    </source>
</evidence>
<dbReference type="InterPro" id="IPR049046">
    <property type="entry name" value="Beta-AFase-like_GH127_middle"/>
</dbReference>
<reference evidence="5 6" key="1">
    <citation type="submission" date="2014-11" db="EMBL/GenBank/DDBJ databases">
        <title>Draft genome sequence of Kirrobacter mercurialis.</title>
        <authorList>
            <person name="Coil D.A."/>
            <person name="Eisen J.A."/>
        </authorList>
    </citation>
    <scope>NUCLEOTIDE SEQUENCE [LARGE SCALE GENOMIC DNA]</scope>
    <source>
        <strain evidence="5 6">Coronado</strain>
    </source>
</reference>
<dbReference type="EMBL" id="JTDN01000002">
    <property type="protein sequence ID" value="KHL24764.1"/>
    <property type="molecule type" value="Genomic_DNA"/>
</dbReference>
<dbReference type="STRING" id="1572751.PK98_12675"/>
<keyword evidence="1" id="KW-0732">Signal</keyword>
<feature type="chain" id="PRO_5002067628" description="Acetyl-CoA carboxylase" evidence="1">
    <location>
        <begin position="27"/>
        <end position="781"/>
    </location>
</feature>
<proteinExistence type="predicted"/>
<sequence length="781" mass="85131">MLITRRVLLGSASILAVSLSAGGALAQIAASAQRRVEPVPLRHVRLRPSLFADSLAANRDYLLALDPERLLHNFYRSANLPAPQPVYGGWEAMGIAGHSLGHWLTGCALIVAGSDDAQIAGRLDHALAEMARIQAAHGDGYLGGTTVERDGETVDGKVVFEEVRRGDIRSGGFDLNGGWVPLYTWHKVHAGLLDAHMLAGNPRAMPIMLGLATYLADVLEPLTDAQLQRVLHAEHGGLNETYAETYALTGDPRWLRLAERIRHKAVLDPLTAQTDRLAGLHANTQIPKVIGLARLHELTGDPAHAATVRFFHQTVTGHHTYVIGGNSEREHFGEPDRLSTRITEATCEACNSYNMMKLTRHLYSWQPEARWFDYYERVQLNHIMAHQRPSDGRFVYFMPLAAGARRVYSSPEDSFWCCVGSGMESHAKHGDSIWWADEDTLYLNLFIPSELDWAERNLAVTLDTAMPLDGSATLTVRRAPRTTHAIAVRLPGWAEGAALTLNGEPASFATRNGYAVLQRRWRAGDTIGVTLPMTLQAEPTPDDPATVAFTHGPLVLAADLGSADEQFGGIGPALIATGAATTALAADGAGRFRAAGALGEELRLLPFFNQYDRRAAVYFRTFTPDGWAAAREEYVQAAEASQALARRTVDVLYLGEMQPERDHQFASDRSEVVNWSGRSARRLRPGESLQVLLARRPGPAILRLMVAKGDVDRRMIVSVDGQELATGTAPGVTVGNLAAVDYIIPSAGEQGRDHAEVQVTADKEDAVVYEMRMMAPEAAST</sequence>
<evidence type="ECO:0008006" key="7">
    <source>
        <dbReference type="Google" id="ProtNLM"/>
    </source>
</evidence>
<dbReference type="AlphaFoldDB" id="A0A0B2BTM6"/>
<dbReference type="GO" id="GO:0005975">
    <property type="term" value="P:carbohydrate metabolic process"/>
    <property type="evidence" value="ECO:0007669"/>
    <property type="project" value="InterPro"/>
</dbReference>
<feature type="domain" description="Glycoside hydrolase GH146 substrate-binding" evidence="3">
    <location>
        <begin position="643"/>
        <end position="773"/>
    </location>
</feature>
<protein>
    <recommendedName>
        <fullName evidence="7">Acetyl-CoA carboxylase</fullName>
    </recommendedName>
</protein>
<dbReference type="InterPro" id="IPR012878">
    <property type="entry name" value="Beta-AFase-like_GH127_cat"/>
</dbReference>
<dbReference type="PROSITE" id="PS51318">
    <property type="entry name" value="TAT"/>
    <property type="match status" value="1"/>
</dbReference>